<dbReference type="SUPFAM" id="SSF63411">
    <property type="entry name" value="LuxS/MPP-like metallohydrolase"/>
    <property type="match status" value="4"/>
</dbReference>
<evidence type="ECO:0000259" key="4">
    <source>
        <dbReference type="Pfam" id="PF05193"/>
    </source>
</evidence>
<dbReference type="PANTHER" id="PTHR11851:SF49">
    <property type="entry name" value="MITOCHONDRIAL-PROCESSING PEPTIDASE SUBUNIT ALPHA"/>
    <property type="match status" value="1"/>
</dbReference>
<proteinExistence type="inferred from homology"/>
<dbReference type="Proteomes" id="UP000823790">
    <property type="component" value="Unassembled WGS sequence"/>
</dbReference>
<feature type="domain" description="Peptidase M16 C-terminal" evidence="4">
    <location>
        <begin position="680"/>
        <end position="858"/>
    </location>
</feature>
<evidence type="ECO:0000259" key="3">
    <source>
        <dbReference type="Pfam" id="PF00675"/>
    </source>
</evidence>
<feature type="domain" description="Peptidase M16 N-terminal" evidence="3">
    <location>
        <begin position="525"/>
        <end position="645"/>
    </location>
</feature>
<gene>
    <name evidence="5" type="ORF">J7I44_10675</name>
</gene>
<dbReference type="InterPro" id="IPR007863">
    <property type="entry name" value="Peptidase_M16_C"/>
</dbReference>
<feature type="chain" id="PRO_5047447782" evidence="2">
    <location>
        <begin position="31"/>
        <end position="953"/>
    </location>
</feature>
<keyword evidence="2" id="KW-0732">Signal</keyword>
<dbReference type="Pfam" id="PF05193">
    <property type="entry name" value="Peptidase_M16_C"/>
    <property type="match status" value="2"/>
</dbReference>
<feature type="domain" description="Peptidase M16 N-terminal" evidence="3">
    <location>
        <begin position="57"/>
        <end position="194"/>
    </location>
</feature>
<feature type="signal peptide" evidence="2">
    <location>
        <begin position="1"/>
        <end position="30"/>
    </location>
</feature>
<dbReference type="InterPro" id="IPR050361">
    <property type="entry name" value="MPP/UQCRC_Complex"/>
</dbReference>
<feature type="domain" description="Peptidase M16 C-terminal" evidence="4">
    <location>
        <begin position="214"/>
        <end position="388"/>
    </location>
</feature>
<dbReference type="InterPro" id="IPR011765">
    <property type="entry name" value="Pept_M16_N"/>
</dbReference>
<dbReference type="Gene3D" id="3.30.830.10">
    <property type="entry name" value="Metalloenzyme, LuxS/M16 peptidase-like"/>
    <property type="match status" value="4"/>
</dbReference>
<sequence>MAKRFPPKTALALIAASLLAGPALLPVAQAADAPAAQASKIPELKYERFTLPNGLTVVVHEDHKAPVVAVSVWYHVGSSYEPKGKTGFAHLFEHLMFQGSENHKDEYFKPFELAGATDMNGTTWLDRTNYFETVPTTALDMALWMESDRMGHLLGAIGQKELDEQRGVVQNEKRQGENQPYGRVSELIQAEAFPANHPYHHDTIGSMADLNAASLADVKQWFKDYYGAANTVVVLAGDITPAQAKQKMLKYFGDIGSGPAVPRPQVWITPRDKSTRGAMTDNVAQTRIYREWNVPSRNDQELNQLQLAAAVLGGGKTSRLYQRLVYKDKLADDVSVDIEQHVLASLFELQVDVKKGADPAKVEAAVADEWAKFLKDGPTADELERVKTGIRASFVRGLERVNTQAMILAEGQLYQQDPSAYQKDFATLMAATPASVKAAANQWIAKGDYTVTVTPGKVEETDFATYGGRPALPGKPEPRLAAKGDFHTTPSPVDRSKGVPEVTQFPGLTFPTLQHGKLANGIEVTLAERHEVPAVQVQLLFDAGYAADQGRKLGTSSFTMAMLDEGTKALDSVEIAKREQRLGAVIGSGCSLDFCNASLNALNDKLGPSLTLFADIVRNPAFRTDDVNRLRGQWLARIAQEKSQPIGIALRTLPPLLYGPGHAYAIPFTGSGTAESITALDVNDMRRFMGDFIRPDNVQILVAGDTTLETIIPQLDKVFGDWKPGAGKVPAKNVGHVAAPESSRVYLIDRPGAQQSLILAGSLAPSTKVDNNLAIETMNGAFGGTFTSRLNMNLREDKHWAYGAYSFMPDALGQRPFLMYAPVQTDKTAPSAEQILAEARGVVGKHPLTAQEIAKIKEGDVRSLPGEYQTTSSVMGALADIAQYDRPDNWIQTEKARIQALKDPQVQAAADEVIHPDHLTWVIVGDLKKIEAPVRALNLGKVQVLDADGKPVK</sequence>
<dbReference type="PANTHER" id="PTHR11851">
    <property type="entry name" value="METALLOPROTEASE"/>
    <property type="match status" value="1"/>
</dbReference>
<evidence type="ECO:0000256" key="1">
    <source>
        <dbReference type="ARBA" id="ARBA00007261"/>
    </source>
</evidence>
<comment type="caution">
    <text evidence="5">The sequence shown here is derived from an EMBL/GenBank/DDBJ whole genome shotgun (WGS) entry which is preliminary data.</text>
</comment>
<keyword evidence="6" id="KW-1185">Reference proteome</keyword>
<evidence type="ECO:0000256" key="2">
    <source>
        <dbReference type="SAM" id="SignalP"/>
    </source>
</evidence>
<organism evidence="5 6">
    <name type="scientific">Frateuria flava</name>
    <dbReference type="NCBI Taxonomy" id="2821489"/>
    <lineage>
        <taxon>Bacteria</taxon>
        <taxon>Pseudomonadati</taxon>
        <taxon>Pseudomonadota</taxon>
        <taxon>Gammaproteobacteria</taxon>
        <taxon>Lysobacterales</taxon>
        <taxon>Rhodanobacteraceae</taxon>
        <taxon>Frateuria</taxon>
    </lineage>
</organism>
<evidence type="ECO:0000313" key="6">
    <source>
        <dbReference type="Proteomes" id="UP000823790"/>
    </source>
</evidence>
<dbReference type="EMBL" id="JAGJRS010000021">
    <property type="protein sequence ID" value="MBP1474762.1"/>
    <property type="molecule type" value="Genomic_DNA"/>
</dbReference>
<accession>A0ABS4DNX4</accession>
<protein>
    <submittedName>
        <fullName evidence="5">Insulinase family protein</fullName>
    </submittedName>
</protein>
<name>A0ABS4DNX4_9GAMM</name>
<dbReference type="Pfam" id="PF00675">
    <property type="entry name" value="Peptidase_M16"/>
    <property type="match status" value="2"/>
</dbReference>
<comment type="similarity">
    <text evidence="1">Belongs to the peptidase M16 family.</text>
</comment>
<dbReference type="InterPro" id="IPR011249">
    <property type="entry name" value="Metalloenz_LuxS/M16"/>
</dbReference>
<evidence type="ECO:0000313" key="5">
    <source>
        <dbReference type="EMBL" id="MBP1474762.1"/>
    </source>
</evidence>
<reference evidence="5 6" key="1">
    <citation type="submission" date="2021-04" db="EMBL/GenBank/DDBJ databases">
        <authorList>
            <person name="Huq M.A."/>
        </authorList>
    </citation>
    <scope>NUCLEOTIDE SEQUENCE [LARGE SCALE GENOMIC DNA]</scope>
    <source>
        <strain evidence="5 6">MAH-13</strain>
    </source>
</reference>
<dbReference type="RefSeq" id="WP_209620211.1">
    <property type="nucleotide sequence ID" value="NZ_JAGJRS010000021.1"/>
</dbReference>